<keyword evidence="4 6" id="KW-0238">DNA-binding</keyword>
<feature type="repeat" description="WD" evidence="7">
    <location>
        <begin position="986"/>
        <end position="1027"/>
    </location>
</feature>
<feature type="region of interest" description="Disordered" evidence="9">
    <location>
        <begin position="54"/>
        <end position="80"/>
    </location>
</feature>
<dbReference type="GO" id="GO:0000472">
    <property type="term" value="P:endonucleolytic cleavage to generate mature 5'-end of SSU-rRNA from (SSU-rRNA, 5.8S rRNA, LSU-rRNA)"/>
    <property type="evidence" value="ECO:0007669"/>
    <property type="project" value="TreeGrafter"/>
</dbReference>
<dbReference type="PROSITE" id="PS50039">
    <property type="entry name" value="FORK_HEAD_3"/>
    <property type="match status" value="1"/>
</dbReference>
<dbReference type="Proteomes" id="UP001362999">
    <property type="component" value="Unassembled WGS sequence"/>
</dbReference>
<feature type="region of interest" description="Disordered" evidence="9">
    <location>
        <begin position="181"/>
        <end position="321"/>
    </location>
</feature>
<dbReference type="CDD" id="cd00059">
    <property type="entry name" value="FH_FOX"/>
    <property type="match status" value="1"/>
</dbReference>
<evidence type="ECO:0000256" key="6">
    <source>
        <dbReference type="PROSITE-ProRule" id="PRU00089"/>
    </source>
</evidence>
<evidence type="ECO:0000256" key="7">
    <source>
        <dbReference type="PROSITE-ProRule" id="PRU00221"/>
    </source>
</evidence>
<evidence type="ECO:0000256" key="5">
    <source>
        <dbReference type="ARBA" id="ARBA00023242"/>
    </source>
</evidence>
<evidence type="ECO:0000256" key="2">
    <source>
        <dbReference type="ARBA" id="ARBA00022574"/>
    </source>
</evidence>
<dbReference type="PROSITE" id="PS50294">
    <property type="entry name" value="WD_REPEATS_REGION"/>
    <property type="match status" value="7"/>
</dbReference>
<dbReference type="InterPro" id="IPR013934">
    <property type="entry name" value="Utp13_C"/>
</dbReference>
<accession>A0AAW0EG95</accession>
<dbReference type="Pfam" id="PF00400">
    <property type="entry name" value="WD40"/>
    <property type="match status" value="8"/>
</dbReference>
<dbReference type="InterPro" id="IPR001680">
    <property type="entry name" value="WD40_rpt"/>
</dbReference>
<comment type="caution">
    <text evidence="11">The sequence shown here is derived from an EMBL/GenBank/DDBJ whole genome shotgun (WGS) entry which is preliminary data.</text>
</comment>
<feature type="repeat" description="WD" evidence="7">
    <location>
        <begin position="895"/>
        <end position="911"/>
    </location>
</feature>
<dbReference type="GO" id="GO:0030686">
    <property type="term" value="C:90S preribosome"/>
    <property type="evidence" value="ECO:0007669"/>
    <property type="project" value="TreeGrafter"/>
</dbReference>
<dbReference type="PROSITE" id="PS00678">
    <property type="entry name" value="WD_REPEATS_1"/>
    <property type="match status" value="5"/>
</dbReference>
<feature type="compositionally biased region" description="Polar residues" evidence="9">
    <location>
        <begin position="27"/>
        <end position="36"/>
    </location>
</feature>
<dbReference type="InterPro" id="IPR036390">
    <property type="entry name" value="WH_DNA-bd_sf"/>
</dbReference>
<dbReference type="CDD" id="cd00200">
    <property type="entry name" value="WD40"/>
    <property type="match status" value="2"/>
</dbReference>
<feature type="domain" description="Fork-head" evidence="10">
    <location>
        <begin position="104"/>
        <end position="194"/>
    </location>
</feature>
<feature type="repeat" description="WD" evidence="7">
    <location>
        <begin position="932"/>
        <end position="966"/>
    </location>
</feature>
<evidence type="ECO:0000259" key="10">
    <source>
        <dbReference type="PROSITE" id="PS50039"/>
    </source>
</evidence>
<evidence type="ECO:0000256" key="9">
    <source>
        <dbReference type="SAM" id="MobiDB-lite"/>
    </source>
</evidence>
<feature type="compositionally biased region" description="Basic and acidic residues" evidence="9">
    <location>
        <begin position="250"/>
        <end position="261"/>
    </location>
</feature>
<dbReference type="InterPro" id="IPR019775">
    <property type="entry name" value="WD40_repeat_CS"/>
</dbReference>
<protein>
    <submittedName>
        <fullName evidence="11">U3 small nucleolar RNA-associated protein</fullName>
    </submittedName>
</protein>
<dbReference type="PANTHER" id="PTHR19854:SF15">
    <property type="entry name" value="TRANSDUCIN BETA-LIKE PROTEIN 3"/>
    <property type="match status" value="1"/>
</dbReference>
<evidence type="ECO:0000256" key="4">
    <source>
        <dbReference type="ARBA" id="ARBA00023125"/>
    </source>
</evidence>
<feature type="repeat" description="WD" evidence="7">
    <location>
        <begin position="696"/>
        <end position="718"/>
    </location>
</feature>
<feature type="region of interest" description="Disordered" evidence="9">
    <location>
        <begin position="1"/>
        <end position="21"/>
    </location>
</feature>
<feature type="repeat" description="WD" evidence="7">
    <location>
        <begin position="505"/>
        <end position="546"/>
    </location>
</feature>
<feature type="repeat" description="WD" evidence="7">
    <location>
        <begin position="1070"/>
        <end position="1102"/>
    </location>
</feature>
<dbReference type="SUPFAM" id="SSF50978">
    <property type="entry name" value="WD40 repeat-like"/>
    <property type="match status" value="2"/>
</dbReference>
<comment type="subcellular location">
    <subcellularLocation>
        <location evidence="1">Nucleus</location>
        <location evidence="1">Nucleolus</location>
    </subcellularLocation>
</comment>
<sequence length="1306" mass="142649">MPQTDTYTDFENPSVFDSSLCLSGSPPMSSLKNILNNPDPDRKRSVKLLVLPPDQASSTWQPPAAHTSPGSSSEADPADYNPLIHIPHPDCPDSLACLPDTDGRPQHTLPVILRCAILGSTRKRLTIREIYAAMEEKYAYYRTAGQTWKQSVRHHLSLNRLFERQPRPATDPGFGSYWTVNLLAPPGTKRPRKRGRPNKDSRAKKDEPPPQEAPPAASTKARRDSMMADEDELVDELESESEPEDECESEEKILHPFERRHSLSGGGLTPYDSSAGFHFPAHQTSPDFSSQQNPPQSTTSPPQHVVPPQIQSPPLMPSPHHSEDIVERLQMEMANLRRQSADAISMSMQLSDQLTQAEANLSEARSAIQLVESKLREEVNKRMQAERTAEDAVRLRRAAEEALKSMRFKNARAIAPLYTSGPVAATHDGSKIITCVEETAILTDVASGSEICRFAGDTESISSMCISPSAKHLLVFTASLALRIFEVPTAETSITKPIQPIRVVARAHDAPVHVCKVDPTSTYLASGSADGIVKVWDIARGYITHVLKGHGGVVSALAFDYHLDPSAVKQQRKMQLITGSLDTRIRIFELTDTTSSGSGTQKPVAVLEGHVSVPRGLDVSQDGKWLISGGRDSVVLVWDLSPLQQSATKGTKGKGKALAPTLAKTVPILERVEAVGLLRPDEDLTGSTSSSDKLRFYTGGENGVVKIWDAREGNVLFTLGNEQNKISDEQEEQRQIVDVIYLPSTSTIVSVHADQNIMFHSLSTHALTRQLIGFNNEIVDAKFLSTATQRDTHLALATNSSLIRVYSVSEFDARLLEGHTEIVLCVDTGANGLILASGSKDRSARVWAPLKSDSPDASWGYGCVAICEGHAESVGAIALSRQSGTPENTTSHPGFMFTGSQDRTIKMWDLSDVLLTCTDGAEPVKCKSLSTLKAHEKDINALDVAPNDRLLVSGSQDRTANVYEIDYVATPGGRTARGSLRLAGTCKGHKRGVWTVKFGRAERVLATGSGDKTVKLWNLDDFTCVKTFEGHTNSVLRVDFLNAGMQLVSSGSDGLVKLWNVRDEECAATMDNHTDKVWALTVSHDERTVVSAAADSVVTFWQDCTEEQEEEKETKRADLVLKEQDFLNYLELNDYRKAIQLAISMGQPGRLLNLFRDIRAAAAESSTPSTSITGNSSVDEVIRTLGGSDLAKLLRYVRDWNTVAKTSVVAQGVLFAIMKLRSAEDVMQAFGDEVNETALAEGAVGAKGAGGTALKEMVDALVPYTERHLGRMERLVQESYVVDYLLAEMDDGMFDGEYDDGAMDIE</sequence>
<dbReference type="GO" id="GO:0032040">
    <property type="term" value="C:small-subunit processome"/>
    <property type="evidence" value="ECO:0007669"/>
    <property type="project" value="InterPro"/>
</dbReference>
<dbReference type="GO" id="GO:0043565">
    <property type="term" value="F:sequence-specific DNA binding"/>
    <property type="evidence" value="ECO:0007669"/>
    <property type="project" value="InterPro"/>
</dbReference>
<dbReference type="InterPro" id="IPR015943">
    <property type="entry name" value="WD40/YVTN_repeat-like_dom_sf"/>
</dbReference>
<dbReference type="GO" id="GO:0005829">
    <property type="term" value="C:cytosol"/>
    <property type="evidence" value="ECO:0007669"/>
    <property type="project" value="UniProtKB-ARBA"/>
</dbReference>
<feature type="DNA-binding region" description="Fork-head" evidence="6">
    <location>
        <begin position="104"/>
        <end position="194"/>
    </location>
</feature>
<dbReference type="InterPro" id="IPR020472">
    <property type="entry name" value="WD40_PAC1"/>
</dbReference>
<dbReference type="Gene3D" id="2.130.10.10">
    <property type="entry name" value="YVTN repeat-like/Quinoprotein amine dehydrogenase"/>
    <property type="match status" value="3"/>
</dbReference>
<dbReference type="GO" id="GO:0003700">
    <property type="term" value="F:DNA-binding transcription factor activity"/>
    <property type="evidence" value="ECO:0007669"/>
    <property type="project" value="InterPro"/>
</dbReference>
<name>A0AAW0EG95_9AGAR</name>
<dbReference type="SMART" id="SM00320">
    <property type="entry name" value="WD40"/>
    <property type="match status" value="13"/>
</dbReference>
<keyword evidence="5 6" id="KW-0539">Nucleus</keyword>
<feature type="coiled-coil region" evidence="8">
    <location>
        <begin position="326"/>
        <end position="402"/>
    </location>
</feature>
<feature type="repeat" description="WD" evidence="7">
    <location>
        <begin position="1028"/>
        <end position="1069"/>
    </location>
</feature>
<dbReference type="EMBL" id="JAWWNJ010000001">
    <property type="protein sequence ID" value="KAK7063984.1"/>
    <property type="molecule type" value="Genomic_DNA"/>
</dbReference>
<feature type="repeat" description="WD" evidence="7">
    <location>
        <begin position="607"/>
        <end position="648"/>
    </location>
</feature>
<feature type="compositionally biased region" description="Acidic residues" evidence="9">
    <location>
        <begin position="227"/>
        <end position="249"/>
    </location>
</feature>
<keyword evidence="2 7" id="KW-0853">WD repeat</keyword>
<keyword evidence="3" id="KW-0677">Repeat</keyword>
<dbReference type="Gene3D" id="1.10.10.10">
    <property type="entry name" value="Winged helix-like DNA-binding domain superfamily/Winged helix DNA-binding domain"/>
    <property type="match status" value="1"/>
</dbReference>
<keyword evidence="8" id="KW-0175">Coiled coil</keyword>
<gene>
    <name evidence="11" type="ORF">R3P38DRAFT_2675368</name>
</gene>
<dbReference type="PRINTS" id="PR00320">
    <property type="entry name" value="GPROTEINBRPT"/>
</dbReference>
<evidence type="ECO:0000256" key="8">
    <source>
        <dbReference type="SAM" id="Coils"/>
    </source>
</evidence>
<dbReference type="GO" id="GO:0000480">
    <property type="term" value="P:endonucleolytic cleavage in 5'-ETS of tricistronic rRNA transcript (SSU-rRNA, 5.8S rRNA, LSU-rRNA)"/>
    <property type="evidence" value="ECO:0007669"/>
    <property type="project" value="TreeGrafter"/>
</dbReference>
<dbReference type="InterPro" id="IPR036388">
    <property type="entry name" value="WH-like_DNA-bd_sf"/>
</dbReference>
<evidence type="ECO:0000313" key="12">
    <source>
        <dbReference type="Proteomes" id="UP001362999"/>
    </source>
</evidence>
<feature type="compositionally biased region" description="Basic and acidic residues" evidence="9">
    <location>
        <begin position="197"/>
        <end position="208"/>
    </location>
</feature>
<dbReference type="Pfam" id="PF08625">
    <property type="entry name" value="Utp13"/>
    <property type="match status" value="1"/>
</dbReference>
<keyword evidence="12" id="KW-1185">Reference proteome</keyword>
<dbReference type="InterPro" id="IPR036322">
    <property type="entry name" value="WD40_repeat_dom_sf"/>
</dbReference>
<dbReference type="Pfam" id="PF00250">
    <property type="entry name" value="Forkhead"/>
    <property type="match status" value="1"/>
</dbReference>
<reference evidence="11 12" key="1">
    <citation type="journal article" date="2024" name="J Genomics">
        <title>Draft genome sequencing and assembly of Favolaschia claudopus CIRM-BRFM 2984 isolated from oak limbs.</title>
        <authorList>
            <person name="Navarro D."/>
            <person name="Drula E."/>
            <person name="Chaduli D."/>
            <person name="Cazenave R."/>
            <person name="Ahrendt S."/>
            <person name="Wang J."/>
            <person name="Lipzen A."/>
            <person name="Daum C."/>
            <person name="Barry K."/>
            <person name="Grigoriev I.V."/>
            <person name="Favel A."/>
            <person name="Rosso M.N."/>
            <person name="Martin F."/>
        </authorList>
    </citation>
    <scope>NUCLEOTIDE SEQUENCE [LARGE SCALE GENOMIC DNA]</scope>
    <source>
        <strain evidence="11 12">CIRM-BRFM 2984</strain>
    </source>
</reference>
<feature type="compositionally biased region" description="Low complexity" evidence="9">
    <location>
        <begin position="289"/>
        <end position="303"/>
    </location>
</feature>
<dbReference type="GO" id="GO:0034511">
    <property type="term" value="F:U3 snoRNA binding"/>
    <property type="evidence" value="ECO:0007669"/>
    <property type="project" value="TreeGrafter"/>
</dbReference>
<dbReference type="PROSITE" id="PS50082">
    <property type="entry name" value="WD_REPEATS_2"/>
    <property type="match status" value="9"/>
</dbReference>
<dbReference type="SMART" id="SM00339">
    <property type="entry name" value="FH"/>
    <property type="match status" value="1"/>
</dbReference>
<organism evidence="11 12">
    <name type="scientific">Favolaschia claudopus</name>
    <dbReference type="NCBI Taxonomy" id="2862362"/>
    <lineage>
        <taxon>Eukaryota</taxon>
        <taxon>Fungi</taxon>
        <taxon>Dikarya</taxon>
        <taxon>Basidiomycota</taxon>
        <taxon>Agaricomycotina</taxon>
        <taxon>Agaricomycetes</taxon>
        <taxon>Agaricomycetidae</taxon>
        <taxon>Agaricales</taxon>
        <taxon>Marasmiineae</taxon>
        <taxon>Mycenaceae</taxon>
        <taxon>Favolaschia</taxon>
    </lineage>
</organism>
<feature type="repeat" description="WD" evidence="7">
    <location>
        <begin position="816"/>
        <end position="847"/>
    </location>
</feature>
<evidence type="ECO:0000256" key="1">
    <source>
        <dbReference type="ARBA" id="ARBA00004604"/>
    </source>
</evidence>
<dbReference type="SUPFAM" id="SSF46785">
    <property type="entry name" value="Winged helix' DNA-binding domain"/>
    <property type="match status" value="1"/>
</dbReference>
<evidence type="ECO:0000256" key="3">
    <source>
        <dbReference type="ARBA" id="ARBA00022737"/>
    </source>
</evidence>
<evidence type="ECO:0000313" key="11">
    <source>
        <dbReference type="EMBL" id="KAK7063984.1"/>
    </source>
</evidence>
<proteinExistence type="predicted"/>
<feature type="region of interest" description="Disordered" evidence="9">
    <location>
        <begin position="27"/>
        <end position="46"/>
    </location>
</feature>
<dbReference type="PANTHER" id="PTHR19854">
    <property type="entry name" value="TRANSDUCIN BETA-LIKE 3"/>
    <property type="match status" value="1"/>
</dbReference>
<dbReference type="InterPro" id="IPR001766">
    <property type="entry name" value="Fork_head_dom"/>
</dbReference>